<evidence type="ECO:0000313" key="1">
    <source>
        <dbReference type="EMBL" id="AOT57439.1"/>
    </source>
</evidence>
<dbReference type="Proteomes" id="UP000095349">
    <property type="component" value="Chromosome"/>
</dbReference>
<evidence type="ECO:0000313" key="2">
    <source>
        <dbReference type="Proteomes" id="UP000095349"/>
    </source>
</evidence>
<protein>
    <submittedName>
        <fullName evidence="1">Uncharacterized protein</fullName>
    </submittedName>
</protein>
<dbReference type="EMBL" id="CP017316">
    <property type="protein sequence ID" value="AOT57439.1"/>
    <property type="molecule type" value="Genomic_DNA"/>
</dbReference>
<dbReference type="AlphaFoldDB" id="A0A1D8FW54"/>
<organism evidence="1 2">
    <name type="scientific">Streptomyces rubrolavendulae</name>
    <dbReference type="NCBI Taxonomy" id="285473"/>
    <lineage>
        <taxon>Bacteria</taxon>
        <taxon>Bacillati</taxon>
        <taxon>Actinomycetota</taxon>
        <taxon>Actinomycetes</taxon>
        <taxon>Kitasatosporales</taxon>
        <taxon>Streptomycetaceae</taxon>
        <taxon>Streptomyces</taxon>
    </lineage>
</organism>
<reference evidence="1 2" key="1">
    <citation type="submission" date="2016-09" db="EMBL/GenBank/DDBJ databases">
        <title>Streptomyces rubrolavendulae MJM4426 Genome sequencing and assembly.</title>
        <authorList>
            <person name="Kim J.-G."/>
        </authorList>
    </citation>
    <scope>NUCLEOTIDE SEQUENCE [LARGE SCALE GENOMIC DNA]</scope>
    <source>
        <strain evidence="1 2">MJM4426</strain>
    </source>
</reference>
<dbReference type="KEGG" id="srn:A4G23_00226"/>
<name>A0A1D8FW54_9ACTN</name>
<proteinExistence type="predicted"/>
<gene>
    <name evidence="1" type="ORF">A4G23_00226</name>
</gene>
<accession>A0A1D8FW54</accession>
<sequence>MSRLVTWPVGPTSWASRAPEYPEPVPDSATFMPAWTSRVVSSRWMTAGLERCGVAPRPSWWV</sequence>
<keyword evidence="2" id="KW-1185">Reference proteome</keyword>